<dbReference type="InterPro" id="IPR043504">
    <property type="entry name" value="Peptidase_S1_PA_chymotrypsin"/>
</dbReference>
<dbReference type="InterPro" id="IPR051201">
    <property type="entry name" value="Chloro_Bact_Ser_Proteases"/>
</dbReference>
<dbReference type="PANTHER" id="PTHR43343:SF3">
    <property type="entry name" value="PROTEASE DO-LIKE 8, CHLOROPLASTIC"/>
    <property type="match status" value="1"/>
</dbReference>
<feature type="compositionally biased region" description="Low complexity" evidence="4">
    <location>
        <begin position="1"/>
        <end position="12"/>
    </location>
</feature>
<dbReference type="Pfam" id="PF13365">
    <property type="entry name" value="Trypsin_2"/>
    <property type="match status" value="1"/>
</dbReference>
<dbReference type="KEGG" id="agv:OJF2_06360"/>
<evidence type="ECO:0000256" key="2">
    <source>
        <dbReference type="ARBA" id="ARBA00022670"/>
    </source>
</evidence>
<evidence type="ECO:0000256" key="3">
    <source>
        <dbReference type="ARBA" id="ARBA00022801"/>
    </source>
</evidence>
<dbReference type="InterPro" id="IPR001940">
    <property type="entry name" value="Peptidase_S1C"/>
</dbReference>
<evidence type="ECO:0000256" key="4">
    <source>
        <dbReference type="SAM" id="MobiDB-lite"/>
    </source>
</evidence>
<dbReference type="InterPro" id="IPR036034">
    <property type="entry name" value="PDZ_sf"/>
</dbReference>
<evidence type="ECO:0000313" key="7">
    <source>
        <dbReference type="Proteomes" id="UP000324233"/>
    </source>
</evidence>
<accession>A0A5B9VW37</accession>
<dbReference type="EMBL" id="CP042997">
    <property type="protein sequence ID" value="QEH32167.1"/>
    <property type="molecule type" value="Genomic_DNA"/>
</dbReference>
<dbReference type="PROSITE" id="PS50106">
    <property type="entry name" value="PDZ"/>
    <property type="match status" value="1"/>
</dbReference>
<keyword evidence="7" id="KW-1185">Reference proteome</keyword>
<dbReference type="Pfam" id="PF13180">
    <property type="entry name" value="PDZ_2"/>
    <property type="match status" value="1"/>
</dbReference>
<dbReference type="CDD" id="cd06779">
    <property type="entry name" value="cpPDZ_Deg_HtrA-like"/>
    <property type="match status" value="1"/>
</dbReference>
<dbReference type="GO" id="GO:0006508">
    <property type="term" value="P:proteolysis"/>
    <property type="evidence" value="ECO:0007669"/>
    <property type="project" value="UniProtKB-KW"/>
</dbReference>
<dbReference type="Gene3D" id="2.30.42.10">
    <property type="match status" value="1"/>
</dbReference>
<gene>
    <name evidence="6" type="primary">htrA_2</name>
    <name evidence="6" type="ORF">OJF2_06360</name>
</gene>
<evidence type="ECO:0000256" key="1">
    <source>
        <dbReference type="ARBA" id="ARBA00010541"/>
    </source>
</evidence>
<organism evidence="6 7">
    <name type="scientific">Aquisphaera giovannonii</name>
    <dbReference type="NCBI Taxonomy" id="406548"/>
    <lineage>
        <taxon>Bacteria</taxon>
        <taxon>Pseudomonadati</taxon>
        <taxon>Planctomycetota</taxon>
        <taxon>Planctomycetia</taxon>
        <taxon>Isosphaerales</taxon>
        <taxon>Isosphaeraceae</taxon>
        <taxon>Aquisphaera</taxon>
    </lineage>
</organism>
<dbReference type="InterPro" id="IPR009003">
    <property type="entry name" value="Peptidase_S1_PA"/>
</dbReference>
<dbReference type="AlphaFoldDB" id="A0A5B9VW37"/>
<reference evidence="6 7" key="1">
    <citation type="submission" date="2019-08" db="EMBL/GenBank/DDBJ databases">
        <title>Deep-cultivation of Planctomycetes and their phenomic and genomic characterization uncovers novel biology.</title>
        <authorList>
            <person name="Wiegand S."/>
            <person name="Jogler M."/>
            <person name="Boedeker C."/>
            <person name="Pinto D."/>
            <person name="Vollmers J."/>
            <person name="Rivas-Marin E."/>
            <person name="Kohn T."/>
            <person name="Peeters S.H."/>
            <person name="Heuer A."/>
            <person name="Rast P."/>
            <person name="Oberbeckmann S."/>
            <person name="Bunk B."/>
            <person name="Jeske O."/>
            <person name="Meyerdierks A."/>
            <person name="Storesund J.E."/>
            <person name="Kallscheuer N."/>
            <person name="Luecker S."/>
            <person name="Lage O.M."/>
            <person name="Pohl T."/>
            <person name="Merkel B.J."/>
            <person name="Hornburger P."/>
            <person name="Mueller R.-W."/>
            <person name="Bruemmer F."/>
            <person name="Labrenz M."/>
            <person name="Spormann A.M."/>
            <person name="Op den Camp H."/>
            <person name="Overmann J."/>
            <person name="Amann R."/>
            <person name="Jetten M.S.M."/>
            <person name="Mascher T."/>
            <person name="Medema M.H."/>
            <person name="Devos D.P."/>
            <person name="Kaster A.-K."/>
            <person name="Ovreas L."/>
            <person name="Rohde M."/>
            <person name="Galperin M.Y."/>
            <person name="Jogler C."/>
        </authorList>
    </citation>
    <scope>NUCLEOTIDE SEQUENCE [LARGE SCALE GENOMIC DNA]</scope>
    <source>
        <strain evidence="6 7">OJF2</strain>
    </source>
</reference>
<feature type="region of interest" description="Disordered" evidence="4">
    <location>
        <begin position="1"/>
        <end position="20"/>
    </location>
</feature>
<dbReference type="Proteomes" id="UP000324233">
    <property type="component" value="Chromosome"/>
</dbReference>
<keyword evidence="3" id="KW-0378">Hydrolase</keyword>
<keyword evidence="2 6" id="KW-0645">Protease</keyword>
<dbReference type="SMART" id="SM00228">
    <property type="entry name" value="PDZ"/>
    <property type="match status" value="1"/>
</dbReference>
<feature type="domain" description="PDZ" evidence="5">
    <location>
        <begin position="305"/>
        <end position="377"/>
    </location>
</feature>
<sequence>MTPTARASARASPPRPLPGPLDFLSKTGTMPGRGLMIATAWTDSDAEFEFLGDGTAGNLAAEPAPQAAEAADRAEADDLALLDSYSRAVVGAAEKVSPSVVHIEARFAGRGRGGSGGGTGSGFVFTSSGYILTNSHVVHGASPIEVTLHDGTSHPADLIGDDPATDLAVIRVHAGELVPAVLGDSKAVRVGQIALAIGHPYGFQSSVTAGVVSALGRTLRAGSGRLIDDVLQTDAALNPGNSGGPLVDSRGRVIGVNTAMILPAQGICFAIAINTAKFVAGRLIRDGRVRRARIGIAVQTVHVPGPAAGGRRNGAGRGGVLVQGVEPGGPADAAGLEEGDVILGLDGQPVGGIDDLHRLLTEERVGVRTPLRILRRPEILTLQVVPAESQGD</sequence>
<dbReference type="SUPFAM" id="SSF50156">
    <property type="entry name" value="PDZ domain-like"/>
    <property type="match status" value="1"/>
</dbReference>
<dbReference type="InterPro" id="IPR001478">
    <property type="entry name" value="PDZ"/>
</dbReference>
<name>A0A5B9VW37_9BACT</name>
<evidence type="ECO:0000259" key="5">
    <source>
        <dbReference type="PROSITE" id="PS50106"/>
    </source>
</evidence>
<dbReference type="Gene3D" id="2.40.10.10">
    <property type="entry name" value="Trypsin-like serine proteases"/>
    <property type="match status" value="2"/>
</dbReference>
<proteinExistence type="inferred from homology"/>
<protein>
    <submittedName>
        <fullName evidence="6">Serine protease HtrA</fullName>
    </submittedName>
</protein>
<dbReference type="PANTHER" id="PTHR43343">
    <property type="entry name" value="PEPTIDASE S12"/>
    <property type="match status" value="1"/>
</dbReference>
<dbReference type="PRINTS" id="PR00834">
    <property type="entry name" value="PROTEASES2C"/>
</dbReference>
<dbReference type="SUPFAM" id="SSF50494">
    <property type="entry name" value="Trypsin-like serine proteases"/>
    <property type="match status" value="1"/>
</dbReference>
<dbReference type="GO" id="GO:0004252">
    <property type="term" value="F:serine-type endopeptidase activity"/>
    <property type="evidence" value="ECO:0007669"/>
    <property type="project" value="InterPro"/>
</dbReference>
<evidence type="ECO:0000313" key="6">
    <source>
        <dbReference type="EMBL" id="QEH32167.1"/>
    </source>
</evidence>
<comment type="similarity">
    <text evidence="1">Belongs to the peptidase S1C family.</text>
</comment>